<dbReference type="Pfam" id="PF00010">
    <property type="entry name" value="HLH"/>
    <property type="match status" value="1"/>
</dbReference>
<name>A0A843WEY6_COLES</name>
<keyword evidence="5" id="KW-0539">Nucleus</keyword>
<evidence type="ECO:0000259" key="6">
    <source>
        <dbReference type="PROSITE" id="PS50888"/>
    </source>
</evidence>
<proteinExistence type="inferred from homology"/>
<dbReference type="InterPro" id="IPR045843">
    <property type="entry name" value="IND-like"/>
</dbReference>
<evidence type="ECO:0000313" key="8">
    <source>
        <dbReference type="Proteomes" id="UP000652761"/>
    </source>
</evidence>
<dbReference type="EMBL" id="NMUH01003607">
    <property type="protein sequence ID" value="MQM06346.1"/>
    <property type="molecule type" value="Genomic_DNA"/>
</dbReference>
<evidence type="ECO:0000256" key="5">
    <source>
        <dbReference type="ARBA" id="ARBA00023242"/>
    </source>
</evidence>
<evidence type="ECO:0000256" key="1">
    <source>
        <dbReference type="ARBA" id="ARBA00004123"/>
    </source>
</evidence>
<protein>
    <recommendedName>
        <fullName evidence="6">BHLH domain-containing protein</fullName>
    </recommendedName>
</protein>
<dbReference type="PANTHER" id="PTHR45914">
    <property type="entry name" value="TRANSCRIPTION FACTOR HEC3-RELATED"/>
    <property type="match status" value="1"/>
</dbReference>
<dbReference type="PROSITE" id="PS50888">
    <property type="entry name" value="BHLH"/>
    <property type="match status" value="1"/>
</dbReference>
<dbReference type="SMART" id="SM00353">
    <property type="entry name" value="HLH"/>
    <property type="match status" value="1"/>
</dbReference>
<accession>A0A843WEY6</accession>
<evidence type="ECO:0000256" key="3">
    <source>
        <dbReference type="ARBA" id="ARBA00023015"/>
    </source>
</evidence>
<keyword evidence="4" id="KW-0804">Transcription</keyword>
<dbReference type="GO" id="GO:0003700">
    <property type="term" value="F:DNA-binding transcription factor activity"/>
    <property type="evidence" value="ECO:0007669"/>
    <property type="project" value="InterPro"/>
</dbReference>
<dbReference type="Proteomes" id="UP000652761">
    <property type="component" value="Unassembled WGS sequence"/>
</dbReference>
<dbReference type="OrthoDB" id="1921534at2759"/>
<dbReference type="GO" id="GO:0046983">
    <property type="term" value="F:protein dimerization activity"/>
    <property type="evidence" value="ECO:0007669"/>
    <property type="project" value="InterPro"/>
</dbReference>
<feature type="domain" description="BHLH" evidence="6">
    <location>
        <begin position="187"/>
        <end position="236"/>
    </location>
</feature>
<gene>
    <name evidence="7" type="ORF">Taro_039169</name>
</gene>
<keyword evidence="3" id="KW-0805">Transcription regulation</keyword>
<evidence type="ECO:0000256" key="4">
    <source>
        <dbReference type="ARBA" id="ARBA00023163"/>
    </source>
</evidence>
<dbReference type="Gene3D" id="4.10.280.10">
    <property type="entry name" value="Helix-loop-helix DNA-binding domain"/>
    <property type="match status" value="1"/>
</dbReference>
<evidence type="ECO:0000313" key="7">
    <source>
        <dbReference type="EMBL" id="MQM06346.1"/>
    </source>
</evidence>
<comment type="similarity">
    <text evidence="2">Belongs to the bHLH protein family.</text>
</comment>
<dbReference type="AlphaFoldDB" id="A0A843WEY6"/>
<comment type="subcellular location">
    <subcellularLocation>
        <location evidence="1">Nucleus</location>
    </subcellularLocation>
</comment>
<dbReference type="InterPro" id="IPR036638">
    <property type="entry name" value="HLH_DNA-bd_sf"/>
</dbReference>
<dbReference type="InterPro" id="IPR011598">
    <property type="entry name" value="bHLH_dom"/>
</dbReference>
<evidence type="ECO:0000256" key="2">
    <source>
        <dbReference type="ARBA" id="ARBA00005510"/>
    </source>
</evidence>
<organism evidence="7 8">
    <name type="scientific">Colocasia esculenta</name>
    <name type="common">Wild taro</name>
    <name type="synonym">Arum esculentum</name>
    <dbReference type="NCBI Taxonomy" id="4460"/>
    <lineage>
        <taxon>Eukaryota</taxon>
        <taxon>Viridiplantae</taxon>
        <taxon>Streptophyta</taxon>
        <taxon>Embryophyta</taxon>
        <taxon>Tracheophyta</taxon>
        <taxon>Spermatophyta</taxon>
        <taxon>Magnoliopsida</taxon>
        <taxon>Liliopsida</taxon>
        <taxon>Araceae</taxon>
        <taxon>Aroideae</taxon>
        <taxon>Colocasieae</taxon>
        <taxon>Colocasia</taxon>
    </lineage>
</organism>
<dbReference type="PANTHER" id="PTHR45914:SF24">
    <property type="entry name" value="BHLH DOMAIN-CONTAINING PROTEIN"/>
    <property type="match status" value="1"/>
</dbReference>
<dbReference type="SUPFAM" id="SSF47459">
    <property type="entry name" value="HLH, helix-loop-helix DNA-binding domain"/>
    <property type="match status" value="1"/>
</dbReference>
<dbReference type="GO" id="GO:0005634">
    <property type="term" value="C:nucleus"/>
    <property type="evidence" value="ECO:0007669"/>
    <property type="project" value="UniProtKB-SubCell"/>
</dbReference>
<comment type="caution">
    <text evidence="7">The sequence shown here is derived from an EMBL/GenBank/DDBJ whole genome shotgun (WGS) entry which is preliminary data.</text>
</comment>
<keyword evidence="8" id="KW-1185">Reference proteome</keyword>
<sequence>MAVSLCSDWGTMERAMVVDNNSSIEMNGAFHHQYPLPDTLPLGLFGSCSLDTLDLPFLERLSNGDPGPDDYLLYPSSDPHHLISSPQTSHAADSYTAAYLPDLCTAYGEFDAYGPSGLLFCANAYGEVPSDFLGPQFLSELTAFPFQVGKPEAAAALQAPPPAAAVGLPAGTGGYAGGTPTSGAGGGCPSAQSVAARQRRKRISEKTHELGQLVPGGSRMNTAEMLQSAFKYVKFLQAQVAMLDLMRSLQPDQQLGHLPLLPALLGSPAMQEKLASEERCVVPASTVRALLMDKEIKSHPSICSDLRGLTSSTG</sequence>
<reference evidence="7" key="1">
    <citation type="submission" date="2017-07" db="EMBL/GenBank/DDBJ databases">
        <title>Taro Niue Genome Assembly and Annotation.</title>
        <authorList>
            <person name="Atibalentja N."/>
            <person name="Keating K."/>
            <person name="Fields C.J."/>
        </authorList>
    </citation>
    <scope>NUCLEOTIDE SEQUENCE</scope>
    <source>
        <strain evidence="7">Niue_2</strain>
        <tissue evidence="7">Leaf</tissue>
    </source>
</reference>